<evidence type="ECO:0000256" key="2">
    <source>
        <dbReference type="SAM" id="MobiDB-lite"/>
    </source>
</evidence>
<dbReference type="SUPFAM" id="SSF52540">
    <property type="entry name" value="P-loop containing nucleoside triphosphate hydrolases"/>
    <property type="match status" value="1"/>
</dbReference>
<dbReference type="AlphaFoldDB" id="A0A8S3CZG2"/>
<evidence type="ECO:0000256" key="1">
    <source>
        <dbReference type="SAM" id="Coils"/>
    </source>
</evidence>
<dbReference type="PANTHER" id="PTHR18934">
    <property type="entry name" value="ATP-DEPENDENT RNA HELICASE"/>
    <property type="match status" value="1"/>
</dbReference>
<accession>A0A8S3CZG2</accession>
<evidence type="ECO:0000313" key="3">
    <source>
        <dbReference type="EMBL" id="CAF4963290.1"/>
    </source>
</evidence>
<gene>
    <name evidence="3" type="ORF">GIL414_LOCUS54987</name>
</gene>
<organism evidence="3 4">
    <name type="scientific">Rotaria magnacalcarata</name>
    <dbReference type="NCBI Taxonomy" id="392030"/>
    <lineage>
        <taxon>Eukaryota</taxon>
        <taxon>Metazoa</taxon>
        <taxon>Spiralia</taxon>
        <taxon>Gnathifera</taxon>
        <taxon>Rotifera</taxon>
        <taxon>Eurotatoria</taxon>
        <taxon>Bdelloidea</taxon>
        <taxon>Philodinida</taxon>
        <taxon>Philodinidae</taxon>
        <taxon>Rotaria</taxon>
    </lineage>
</organism>
<name>A0A8S3CZG2_9BILA</name>
<feature type="region of interest" description="Disordered" evidence="2">
    <location>
        <begin position="12"/>
        <end position="36"/>
    </location>
</feature>
<protein>
    <submittedName>
        <fullName evidence="3">Uncharacterized protein</fullName>
    </submittedName>
</protein>
<proteinExistence type="predicted"/>
<dbReference type="EMBL" id="CAJOBJ010194052">
    <property type="protein sequence ID" value="CAF4963290.1"/>
    <property type="molecule type" value="Genomic_DNA"/>
</dbReference>
<dbReference type="PANTHER" id="PTHR18934:SF81">
    <property type="entry name" value="ATP-DEPENDENT RNA HELICASE DEAH11, CHLOROPLASTIC-RELATED"/>
    <property type="match status" value="1"/>
</dbReference>
<feature type="compositionally biased region" description="Basic and acidic residues" evidence="2">
    <location>
        <begin position="14"/>
        <end position="32"/>
    </location>
</feature>
<feature type="non-terminal residue" evidence="3">
    <location>
        <position position="1"/>
    </location>
</feature>
<sequence length="272" mass="31321">LFFTKHTMSFNSFKSKDNNEKPNRRDSHESKTRRIGGNPTLCRYGDDCRTKGCTFTHANPPKGGTTKTSDCKYDVNCTRLGCHFNHPNGRLIDQKMAALPDSNQQNTASSRVVSQSPHLENRAHQCHQHLSESELVETIDQFLLKVEEFDTNDQESNNSDNEQVLHILEQNALQELRLQKSEFQSAINHLTIEYHSILASTMDNKYNLIQLRRIKQQLERELKHWQSRLPIYARRSDIIENLEKNQVLILKADAGSGKSTQTTQYICDAKNH</sequence>
<dbReference type="GO" id="GO:0004386">
    <property type="term" value="F:helicase activity"/>
    <property type="evidence" value="ECO:0007669"/>
    <property type="project" value="TreeGrafter"/>
</dbReference>
<keyword evidence="1" id="KW-0175">Coiled coil</keyword>
<dbReference type="GO" id="GO:0003723">
    <property type="term" value="F:RNA binding"/>
    <property type="evidence" value="ECO:0007669"/>
    <property type="project" value="TreeGrafter"/>
</dbReference>
<reference evidence="3" key="1">
    <citation type="submission" date="2021-02" db="EMBL/GenBank/DDBJ databases">
        <authorList>
            <person name="Nowell W R."/>
        </authorList>
    </citation>
    <scope>NUCLEOTIDE SEQUENCE</scope>
</reference>
<dbReference type="Pfam" id="PF14608">
    <property type="entry name" value="zf-CCCH_2"/>
    <property type="match status" value="2"/>
</dbReference>
<feature type="coiled-coil region" evidence="1">
    <location>
        <begin position="173"/>
        <end position="235"/>
    </location>
</feature>
<dbReference type="Gene3D" id="4.10.1000.40">
    <property type="match status" value="1"/>
</dbReference>
<dbReference type="Proteomes" id="UP000681720">
    <property type="component" value="Unassembled WGS sequence"/>
</dbReference>
<evidence type="ECO:0000313" key="4">
    <source>
        <dbReference type="Proteomes" id="UP000681720"/>
    </source>
</evidence>
<comment type="caution">
    <text evidence="3">The sequence shown here is derived from an EMBL/GenBank/DDBJ whole genome shotgun (WGS) entry which is preliminary data.</text>
</comment>
<dbReference type="InterPro" id="IPR027417">
    <property type="entry name" value="P-loop_NTPase"/>
</dbReference>
<dbReference type="Gene3D" id="3.40.50.300">
    <property type="entry name" value="P-loop containing nucleotide triphosphate hydrolases"/>
    <property type="match status" value="1"/>
</dbReference>